<dbReference type="EMBL" id="PENI01000007">
    <property type="protein sequence ID" value="RMB85201.1"/>
    <property type="molecule type" value="Genomic_DNA"/>
</dbReference>
<dbReference type="AlphaFoldDB" id="A0A3M0I6L8"/>
<evidence type="ECO:0000256" key="2">
    <source>
        <dbReference type="ARBA" id="ARBA00022801"/>
    </source>
</evidence>
<dbReference type="InterPro" id="IPR006311">
    <property type="entry name" value="TAT_signal"/>
</dbReference>
<evidence type="ECO:0000256" key="5">
    <source>
        <dbReference type="SAM" id="MobiDB-lite"/>
    </source>
</evidence>
<name>A0A3M0I6L8_9ACTN</name>
<evidence type="ECO:0000256" key="3">
    <source>
        <dbReference type="ARBA" id="ARBA00023295"/>
    </source>
</evidence>
<feature type="region of interest" description="Disordered" evidence="5">
    <location>
        <begin position="251"/>
        <end position="292"/>
    </location>
</feature>
<reference evidence="6 7" key="1">
    <citation type="submission" date="2017-11" db="EMBL/GenBank/DDBJ databases">
        <title>Draft genome of actinobacteria isolated from guarana (Paullinia cupana (Mart.) Ducke.</title>
        <authorList>
            <person name="Siqueira K.A."/>
            <person name="Liotti R.G."/>
            <person name="Mendes T.A.O."/>
            <person name="Soares M.A."/>
        </authorList>
    </citation>
    <scope>NUCLEOTIDE SEQUENCE [LARGE SCALE GENOMIC DNA]</scope>
    <source>
        <strain evidence="6 7">193</strain>
    </source>
</reference>
<organism evidence="6 7">
    <name type="scientific">Streptomyces shenzhenensis</name>
    <dbReference type="NCBI Taxonomy" id="943815"/>
    <lineage>
        <taxon>Bacteria</taxon>
        <taxon>Bacillati</taxon>
        <taxon>Actinomycetota</taxon>
        <taxon>Actinomycetes</taxon>
        <taxon>Kitasatosporales</taxon>
        <taxon>Streptomycetaceae</taxon>
        <taxon>Streptomyces</taxon>
    </lineage>
</organism>
<gene>
    <name evidence="6" type="ORF">CTZ28_13640</name>
</gene>
<dbReference type="InterPro" id="IPR023296">
    <property type="entry name" value="Glyco_hydro_beta-prop_sf"/>
</dbReference>
<keyword evidence="3 4" id="KW-0326">Glycosidase</keyword>
<dbReference type="Proteomes" id="UP000270471">
    <property type="component" value="Unassembled WGS sequence"/>
</dbReference>
<evidence type="ECO:0008006" key="8">
    <source>
        <dbReference type="Google" id="ProtNLM"/>
    </source>
</evidence>
<evidence type="ECO:0000313" key="7">
    <source>
        <dbReference type="Proteomes" id="UP000270471"/>
    </source>
</evidence>
<dbReference type="Pfam" id="PF04616">
    <property type="entry name" value="Glyco_hydro_43"/>
    <property type="match status" value="1"/>
</dbReference>
<dbReference type="GO" id="GO:0005975">
    <property type="term" value="P:carbohydrate metabolic process"/>
    <property type="evidence" value="ECO:0007669"/>
    <property type="project" value="InterPro"/>
</dbReference>
<evidence type="ECO:0000313" key="6">
    <source>
        <dbReference type="EMBL" id="RMB85201.1"/>
    </source>
</evidence>
<dbReference type="PROSITE" id="PS51318">
    <property type="entry name" value="TAT"/>
    <property type="match status" value="1"/>
</dbReference>
<feature type="compositionally biased region" description="Polar residues" evidence="5">
    <location>
        <begin position="259"/>
        <end position="269"/>
    </location>
</feature>
<keyword evidence="2 4" id="KW-0378">Hydrolase</keyword>
<protein>
    <recommendedName>
        <fullName evidence="8">Glycosyl hydrolase family 32 N-terminal domain-containing protein</fullName>
    </recommendedName>
</protein>
<dbReference type="Gene3D" id="2.115.10.20">
    <property type="entry name" value="Glycosyl hydrolase domain, family 43"/>
    <property type="match status" value="1"/>
</dbReference>
<proteinExistence type="inferred from homology"/>
<accession>A0A3M0I6L8</accession>
<sequence length="292" mass="31712">MTPTRSGRRGFLVRGAGAVTGGALLGTLAGPVPRAAAAPRRRPGEKVVFRDDFAAIAGWERRGVIMSRSLPWESSLLQDPCLVYGEGGGPLFKMWYGSLHAVGYATSDDGVHWTKAAEPVLTPTLPSESNALNQPSVVHRDGRWHMTYFGVAGDGNGQIHYATADDPAGPWEKHGVVLTSTMPWEDRWIYNSSLIYDATAHFWKRTGRCPTARRSRCVTDTRCPWETLWTAMARPSRAMCGSMLRTTRCRRRSHPSARVSPTVTTSCSRVSPIATATTTPASRPGGTSTPSA</sequence>
<dbReference type="GO" id="GO:0004553">
    <property type="term" value="F:hydrolase activity, hydrolyzing O-glycosyl compounds"/>
    <property type="evidence" value="ECO:0007669"/>
    <property type="project" value="InterPro"/>
</dbReference>
<dbReference type="SUPFAM" id="SSF75005">
    <property type="entry name" value="Arabinanase/levansucrase/invertase"/>
    <property type="match status" value="1"/>
</dbReference>
<dbReference type="OrthoDB" id="9759709at2"/>
<dbReference type="InterPro" id="IPR006710">
    <property type="entry name" value="Glyco_hydro_43"/>
</dbReference>
<evidence type="ECO:0000256" key="4">
    <source>
        <dbReference type="RuleBase" id="RU361187"/>
    </source>
</evidence>
<comment type="caution">
    <text evidence="6">The sequence shown here is derived from an EMBL/GenBank/DDBJ whole genome shotgun (WGS) entry which is preliminary data.</text>
</comment>
<feature type="compositionally biased region" description="Low complexity" evidence="5">
    <location>
        <begin position="274"/>
        <end position="292"/>
    </location>
</feature>
<evidence type="ECO:0000256" key="1">
    <source>
        <dbReference type="ARBA" id="ARBA00009865"/>
    </source>
</evidence>
<comment type="similarity">
    <text evidence="1 4">Belongs to the glycosyl hydrolase 43 family.</text>
</comment>
<keyword evidence="7" id="KW-1185">Reference proteome</keyword>